<sequence>MLAGALPAGIRITLKDTNIASTIIPTVTWSPRLHCQLGPIPLNSLGSPSFQAPASPAPHVSSGGRQRQLCLRITSNPVLCRHHLDAACTFFGPSTVAGTGVFAQEDIECGETVIIERPFVMAVASVPEKNLPDLSPLQSMAFEAMDFFVAERLSTSDRRDFFSHVSSDNSPYQIMSQNSIPVSESLPGPYSGPHSIICRDISRINHSCTPNVDLTWDPSSFSVSIHSSSRISKGEELLRSYGDFLLPRSNRMEWMSNVYDFKCTCPSCSLPDKESHKSDVIRRFLMKDLSKIIRTVSSDEGGEMVDLDFDAWLSDPSLPDDYFTSRCENVLGLMHRDGATNLGLCAIYYTRLMRAYVVLADEEKARHWASKAMDIMHPVFAEVREYASGILARQRDEEWGIRKRLS</sequence>
<dbReference type="Pfam" id="PF00856">
    <property type="entry name" value="SET"/>
    <property type="match status" value="1"/>
</dbReference>
<dbReference type="OrthoDB" id="5945798at2759"/>
<organism evidence="2 3">
    <name type="scientific">Mycena venus</name>
    <dbReference type="NCBI Taxonomy" id="2733690"/>
    <lineage>
        <taxon>Eukaryota</taxon>
        <taxon>Fungi</taxon>
        <taxon>Dikarya</taxon>
        <taxon>Basidiomycota</taxon>
        <taxon>Agaricomycotina</taxon>
        <taxon>Agaricomycetes</taxon>
        <taxon>Agaricomycetidae</taxon>
        <taxon>Agaricales</taxon>
        <taxon>Marasmiineae</taxon>
        <taxon>Mycenaceae</taxon>
        <taxon>Mycena</taxon>
    </lineage>
</organism>
<dbReference type="SMART" id="SM00317">
    <property type="entry name" value="SET"/>
    <property type="match status" value="1"/>
</dbReference>
<comment type="caution">
    <text evidence="2">The sequence shown here is derived from an EMBL/GenBank/DDBJ whole genome shotgun (WGS) entry which is preliminary data.</text>
</comment>
<dbReference type="PANTHER" id="PTHR47332:SF4">
    <property type="entry name" value="SET DOMAIN-CONTAINING PROTEIN 5"/>
    <property type="match status" value="1"/>
</dbReference>
<feature type="domain" description="SET" evidence="1">
    <location>
        <begin position="67"/>
        <end position="242"/>
    </location>
</feature>
<dbReference type="InterPro" id="IPR001214">
    <property type="entry name" value="SET_dom"/>
</dbReference>
<accession>A0A8H6WYN5</accession>
<dbReference type="Gene3D" id="2.170.270.10">
    <property type="entry name" value="SET domain"/>
    <property type="match status" value="1"/>
</dbReference>
<dbReference type="InterPro" id="IPR046341">
    <property type="entry name" value="SET_dom_sf"/>
</dbReference>
<dbReference type="PANTHER" id="PTHR47332">
    <property type="entry name" value="SET DOMAIN-CONTAINING PROTEIN 5"/>
    <property type="match status" value="1"/>
</dbReference>
<evidence type="ECO:0000313" key="2">
    <source>
        <dbReference type="EMBL" id="KAF7330995.1"/>
    </source>
</evidence>
<dbReference type="Proteomes" id="UP000620124">
    <property type="component" value="Unassembled WGS sequence"/>
</dbReference>
<dbReference type="PROSITE" id="PS50280">
    <property type="entry name" value="SET"/>
    <property type="match status" value="1"/>
</dbReference>
<dbReference type="AlphaFoldDB" id="A0A8H6WYN5"/>
<reference evidence="2" key="1">
    <citation type="submission" date="2020-05" db="EMBL/GenBank/DDBJ databases">
        <title>Mycena genomes resolve the evolution of fungal bioluminescence.</title>
        <authorList>
            <person name="Tsai I.J."/>
        </authorList>
    </citation>
    <scope>NUCLEOTIDE SEQUENCE</scope>
    <source>
        <strain evidence="2">CCC161011</strain>
    </source>
</reference>
<dbReference type="InterPro" id="IPR053185">
    <property type="entry name" value="SET_domain_protein"/>
</dbReference>
<dbReference type="SUPFAM" id="SSF82199">
    <property type="entry name" value="SET domain"/>
    <property type="match status" value="1"/>
</dbReference>
<gene>
    <name evidence="2" type="ORF">MVEN_02439600</name>
</gene>
<name>A0A8H6WYN5_9AGAR</name>
<keyword evidence="3" id="KW-1185">Reference proteome</keyword>
<protein>
    <submittedName>
        <fullName evidence="2">SET-domain-containing protein</fullName>
    </submittedName>
</protein>
<evidence type="ECO:0000259" key="1">
    <source>
        <dbReference type="PROSITE" id="PS50280"/>
    </source>
</evidence>
<evidence type="ECO:0000313" key="3">
    <source>
        <dbReference type="Proteomes" id="UP000620124"/>
    </source>
</evidence>
<dbReference type="EMBL" id="JACAZI010000032">
    <property type="protein sequence ID" value="KAF7330995.1"/>
    <property type="molecule type" value="Genomic_DNA"/>
</dbReference>
<dbReference type="CDD" id="cd20071">
    <property type="entry name" value="SET_SMYD"/>
    <property type="match status" value="1"/>
</dbReference>
<proteinExistence type="predicted"/>